<dbReference type="SUPFAM" id="SSF53474">
    <property type="entry name" value="alpha/beta-Hydrolases"/>
    <property type="match status" value="1"/>
</dbReference>
<keyword evidence="6" id="KW-0325">Glycoprotein</keyword>
<dbReference type="InterPro" id="IPR002469">
    <property type="entry name" value="Peptidase_S9B_N"/>
</dbReference>
<dbReference type="PANTHER" id="PTHR11731:SF160">
    <property type="entry name" value="DIPEPTIDYL AMINOPEPTIDASE A"/>
    <property type="match status" value="1"/>
</dbReference>
<evidence type="ECO:0000256" key="1">
    <source>
        <dbReference type="ARBA" id="ARBA00006150"/>
    </source>
</evidence>
<dbReference type="GO" id="GO:0006508">
    <property type="term" value="P:proteolysis"/>
    <property type="evidence" value="ECO:0007669"/>
    <property type="project" value="UniProtKB-KW"/>
</dbReference>
<gene>
    <name evidence="10" type="ORF">PUMCH_000128</name>
</gene>
<accession>A0AAX4H2Y1</accession>
<dbReference type="InterPro" id="IPR029058">
    <property type="entry name" value="AB_hydrolase_fold"/>
</dbReference>
<evidence type="ECO:0000259" key="8">
    <source>
        <dbReference type="Pfam" id="PF00326"/>
    </source>
</evidence>
<dbReference type="Pfam" id="PF00930">
    <property type="entry name" value="DPPIV_N"/>
    <property type="match status" value="1"/>
</dbReference>
<evidence type="ECO:0000256" key="6">
    <source>
        <dbReference type="ARBA" id="ARBA00023180"/>
    </source>
</evidence>
<protein>
    <recommendedName>
        <fullName evidence="12">Dipeptidyl aminopeptidase A</fullName>
    </recommendedName>
</protein>
<dbReference type="GO" id="GO:0008239">
    <property type="term" value="F:dipeptidyl-peptidase activity"/>
    <property type="evidence" value="ECO:0007669"/>
    <property type="project" value="TreeGrafter"/>
</dbReference>
<dbReference type="GO" id="GO:0008236">
    <property type="term" value="F:serine-type peptidase activity"/>
    <property type="evidence" value="ECO:0007669"/>
    <property type="project" value="UniProtKB-KW"/>
</dbReference>
<evidence type="ECO:0000256" key="5">
    <source>
        <dbReference type="ARBA" id="ARBA00022825"/>
    </source>
</evidence>
<organism evidence="10 11">
    <name type="scientific">Australozyma saopauloensis</name>
    <dbReference type="NCBI Taxonomy" id="291208"/>
    <lineage>
        <taxon>Eukaryota</taxon>
        <taxon>Fungi</taxon>
        <taxon>Dikarya</taxon>
        <taxon>Ascomycota</taxon>
        <taxon>Saccharomycotina</taxon>
        <taxon>Pichiomycetes</taxon>
        <taxon>Metschnikowiaceae</taxon>
        <taxon>Australozyma</taxon>
    </lineage>
</organism>
<dbReference type="GeneID" id="88171197"/>
<evidence type="ECO:0000259" key="9">
    <source>
        <dbReference type="Pfam" id="PF00930"/>
    </source>
</evidence>
<keyword evidence="7" id="KW-1133">Transmembrane helix</keyword>
<evidence type="ECO:0000256" key="7">
    <source>
        <dbReference type="SAM" id="Phobius"/>
    </source>
</evidence>
<keyword evidence="7" id="KW-0472">Membrane</keyword>
<sequence>MSYHPVDIALQDLSKPDDSAGIDNDYLLDAGSDASETSVVFDSIDKAVSSCLESDVSANESLPDMAYFNPHELNKLGFLKKLCSFFGLGVLSIWLLAVMVYSNTNISTATKLWKDKNSFKVTGLENRNISLNAYSPSQQNVTLDSYRKGSYRSSPILARWLHPRQFPKSSTDAARGFYLTTKHGSFVIKQVDSTFSQVVLESTQFEYENTFIYIDDLFLNPGTSVDDKDAWHLVRLDSVRQWRHSLFSLYWMWQPSSGKFVPLRQSEETKEGKESLEKLSFAEFDPSGKFVTYGYEHDLYIIDLATQHTTRLTDSGSHNVFNGKPDWVYEEEVTSSDKLLWWSPDLNFLIYASLNDTSVSEYILDYHTDSSDVVMSYDDKPRPLLSGIEQYPDYQYLKYPKPGTNNPEVTLYCFDVSKNETVEIELASDTVVGRDFILYDAIWIDEVHFLMKVSDRTSSVQQKKVFTPHDSLKLVSTVNASDYNGWFEKSLPIATIPKKEQNTKYVDRVVVDGVVQLALFEDSLSSNYSILLGPVTLESLLTYDSIENAVYGVFGTNLNLSFGMIDLETASLSPLTHSGHYKVAFSPDGQFANLRYMGPNEPWQKLINLGLLQEHGLRIEDVATADDVGHLSATLETTNLPTHIRSTISIGSGGSAVNLNIVEIFPPNFDRTKKYPLLVHAYGGPGSVKIDDSFDIDFQDVVSDMLNSVVLIIDPRGTGKDDWTIKSFARENIGYWEPRDITAVTKNYIKTTGFINEEKVAIWGWSYGGFTTLKTLEYDKGNTFKYGMAVAPVTNWLFYDSIYTERYMNSPQHNPNYHTARINDFESFALVKRFLLIHGTADDNVHVQNSLWFTDHLNSEDVHNYDMHLFPDSDHSIYHHNAGKLVFERLLWWLEKAFMGAYD</sequence>
<dbReference type="KEGG" id="asau:88171197"/>
<evidence type="ECO:0000313" key="11">
    <source>
        <dbReference type="Proteomes" id="UP001338582"/>
    </source>
</evidence>
<dbReference type="EMBL" id="CP138894">
    <property type="protein sequence ID" value="WPK22906.1"/>
    <property type="molecule type" value="Genomic_DNA"/>
</dbReference>
<keyword evidence="11" id="KW-1185">Reference proteome</keyword>
<evidence type="ECO:0000256" key="3">
    <source>
        <dbReference type="ARBA" id="ARBA00022670"/>
    </source>
</evidence>
<dbReference type="InterPro" id="IPR050278">
    <property type="entry name" value="Serine_Prot_S9B/DPPIV"/>
</dbReference>
<evidence type="ECO:0008006" key="12">
    <source>
        <dbReference type="Google" id="ProtNLM"/>
    </source>
</evidence>
<dbReference type="InterPro" id="IPR001375">
    <property type="entry name" value="Peptidase_S9_cat"/>
</dbReference>
<evidence type="ECO:0000256" key="4">
    <source>
        <dbReference type="ARBA" id="ARBA00022801"/>
    </source>
</evidence>
<dbReference type="SUPFAM" id="SSF82171">
    <property type="entry name" value="DPP6 N-terminal domain-like"/>
    <property type="match status" value="1"/>
</dbReference>
<feature type="domain" description="Dipeptidylpeptidase IV N-terminal" evidence="9">
    <location>
        <begin position="233"/>
        <end position="603"/>
    </location>
</feature>
<name>A0AAX4H2Y1_9ASCO</name>
<keyword evidence="2" id="KW-0031">Aminopeptidase</keyword>
<dbReference type="GO" id="GO:0004177">
    <property type="term" value="F:aminopeptidase activity"/>
    <property type="evidence" value="ECO:0007669"/>
    <property type="project" value="UniProtKB-KW"/>
</dbReference>
<proteinExistence type="inferred from homology"/>
<keyword evidence="5" id="KW-0720">Serine protease</keyword>
<dbReference type="Gene3D" id="3.40.50.1820">
    <property type="entry name" value="alpha/beta hydrolase"/>
    <property type="match status" value="1"/>
</dbReference>
<keyword evidence="7" id="KW-0812">Transmembrane</keyword>
<dbReference type="Proteomes" id="UP001338582">
    <property type="component" value="Chromosome 1"/>
</dbReference>
<dbReference type="Pfam" id="PF00326">
    <property type="entry name" value="Peptidase_S9"/>
    <property type="match status" value="1"/>
</dbReference>
<evidence type="ECO:0000313" key="10">
    <source>
        <dbReference type="EMBL" id="WPK22906.1"/>
    </source>
</evidence>
<dbReference type="GO" id="GO:0005886">
    <property type="term" value="C:plasma membrane"/>
    <property type="evidence" value="ECO:0007669"/>
    <property type="project" value="TreeGrafter"/>
</dbReference>
<dbReference type="AlphaFoldDB" id="A0AAX4H2Y1"/>
<dbReference type="Gene3D" id="2.140.10.30">
    <property type="entry name" value="Dipeptidylpeptidase IV, N-terminal domain"/>
    <property type="match status" value="1"/>
</dbReference>
<reference evidence="10 11" key="1">
    <citation type="submission" date="2023-10" db="EMBL/GenBank/DDBJ databases">
        <title>Draft Genome Sequence of Candida saopaulonensis from a very Premature Infant with Sepsis.</title>
        <authorList>
            <person name="Ning Y."/>
            <person name="Dai R."/>
            <person name="Xiao M."/>
            <person name="Xu Y."/>
            <person name="Yan Q."/>
            <person name="Zhang L."/>
        </authorList>
    </citation>
    <scope>NUCLEOTIDE SEQUENCE [LARGE SCALE GENOMIC DNA]</scope>
    <source>
        <strain evidence="10 11">19XY460</strain>
    </source>
</reference>
<dbReference type="FunFam" id="3.40.50.1820:FF:000003">
    <property type="entry name" value="Dipeptidyl peptidase 4"/>
    <property type="match status" value="1"/>
</dbReference>
<comment type="similarity">
    <text evidence="1">Belongs to the peptidase S9B family.</text>
</comment>
<keyword evidence="4" id="KW-0378">Hydrolase</keyword>
<dbReference type="PANTHER" id="PTHR11731">
    <property type="entry name" value="PROTEASE FAMILY S9B,C DIPEPTIDYL-PEPTIDASE IV-RELATED"/>
    <property type="match status" value="1"/>
</dbReference>
<feature type="domain" description="Peptidase S9 prolyl oligopeptidase catalytic" evidence="8">
    <location>
        <begin position="707"/>
        <end position="898"/>
    </location>
</feature>
<keyword evidence="3" id="KW-0645">Protease</keyword>
<evidence type="ECO:0000256" key="2">
    <source>
        <dbReference type="ARBA" id="ARBA00022438"/>
    </source>
</evidence>
<feature type="transmembrane region" description="Helical" evidence="7">
    <location>
        <begin position="82"/>
        <end position="101"/>
    </location>
</feature>
<dbReference type="RefSeq" id="XP_062875293.1">
    <property type="nucleotide sequence ID" value="XM_063019223.1"/>
</dbReference>